<proteinExistence type="predicted"/>
<evidence type="ECO:0000313" key="1">
    <source>
        <dbReference type="EMBL" id="OAT74122.1"/>
    </source>
</evidence>
<reference evidence="2" key="1">
    <citation type="submission" date="2016-05" db="EMBL/GenBank/DDBJ databases">
        <authorList>
            <person name="Wang W."/>
            <person name="Zhu L."/>
        </authorList>
    </citation>
    <scope>NUCLEOTIDE SEQUENCE [LARGE SCALE GENOMIC DNA]</scope>
    <source>
        <strain evidence="2">W-2</strain>
    </source>
</reference>
<organism evidence="1 2">
    <name type="scientific">Parageobacillus thermoglucosidasius</name>
    <name type="common">Geobacillus thermoglucosidasius</name>
    <dbReference type="NCBI Taxonomy" id="1426"/>
    <lineage>
        <taxon>Bacteria</taxon>
        <taxon>Bacillati</taxon>
        <taxon>Bacillota</taxon>
        <taxon>Bacilli</taxon>
        <taxon>Bacillales</taxon>
        <taxon>Anoxybacillaceae</taxon>
        <taxon>Parageobacillus</taxon>
    </lineage>
</organism>
<accession>A0A1B7KVI9</accession>
<gene>
    <name evidence="1" type="ORF">A7K69_16315</name>
</gene>
<dbReference type="AlphaFoldDB" id="A0A1B7KVI9"/>
<protein>
    <submittedName>
        <fullName evidence="1">Uncharacterized protein</fullName>
    </submittedName>
</protein>
<comment type="caution">
    <text evidence="1">The sequence shown here is derived from an EMBL/GenBank/DDBJ whole genome shotgun (WGS) entry which is preliminary data.</text>
</comment>
<evidence type="ECO:0000313" key="2">
    <source>
        <dbReference type="Proteomes" id="UP000078290"/>
    </source>
</evidence>
<dbReference type="EMBL" id="LXMA01000002">
    <property type="protein sequence ID" value="OAT74122.1"/>
    <property type="molecule type" value="Genomic_DNA"/>
</dbReference>
<dbReference type="Proteomes" id="UP000078290">
    <property type="component" value="Unassembled WGS sequence"/>
</dbReference>
<sequence length="145" mass="17254">MAFSVSVEDFTLTTPIYRFEEFSYEDMPMQQKFFFMKEYWLLLCESAKRTALFMLLKMVGKSILLWRSMIRMSTVAIIVKNPVFQVLLWKKWICVKALCLEQKKKGRVFSDWTKNIPEKGESYLCLKVYRISTGQINWKVSFVSL</sequence>
<name>A0A1B7KVI9_PARTM</name>